<evidence type="ECO:0000313" key="3">
    <source>
        <dbReference type="EMBL" id="NEZ65532.1"/>
    </source>
</evidence>
<sequence>MSSSSTTDAGLLIDPFSIPTTITRLDAGEVLAALEGALVNRQTGMGSPFSAFHQTRVGQSHLLGEQEIRALYRNNWWIRRIIDTPAFDMTRKGVEVKLLDDGDPELVNKVKDKYSDTNPVDSPFESEYSIDEAKAEAVRWARQFGRAYIVVRCNKGEDPSKPLKRVRSFDGVNVLDCYQLQPALEELNSYNPTYYQVTGVRDASNKDRGNDFNWGQRIHKSRVLSYDGNRIHPYDVQVDGTGHDSVIQCLFEIFTRYYQCNEAVAEAMNSFSLFVANINDLSAIISGKDGIQKLARYLQELNTQRSLYRTVVQDGQSSSGDFVERSFAGVAENVKHFADEVTAACDLPHYKIWGSESNTNALSGGGAETRAYAEKIAGWQLRDLHPNDRRLFKMLFAEQGDIPRFQIEYPSIYQPTPEEEEEIRGKQAERYATLSREGIILPLQARLALATEQDIANVLDAEEIETELEKAKGIVEKQLEVEEAELEQSVQAATAAPTEGVEQAEGLEPEPEEGATGQRTVNGQVVPDLDVVVGSLDASDVIRTDKKKGGKKGKKRNCKKGISCGNSCISRLKVCRKKLTGAGKKAAEAVVRANKGLSHESVIRNGESDPVKKKLDQINTKYAGRIEAADRKILEIDKEIEEILKDRSAANFSATFNSLVVKQNKVDIQRRDLIISRDLEIESEMTSLRSRLNRKAPSLKLAVSPSLNDDSSEIPVRKIKSWTNEVNRLTGNKTTTLSRLTLDSDRAYANESGVINVGRPLSSASGKASVFHEFGHHLEFSNPQLKTAGKDWIESRRSGPNKPLSELVPDSGYGRHEIAVPDRFIDPYVGRDYGDRATEVFSMGIEHFSSARGMQQLYLKDPEHFYLTLGAIR</sequence>
<dbReference type="EMBL" id="QZCE01000002">
    <property type="protein sequence ID" value="NEZ65532.1"/>
    <property type="molecule type" value="Genomic_DNA"/>
</dbReference>
<organism evidence="3 4">
    <name type="scientific">Adonisia turfae CCMR0082</name>
    <dbReference type="NCBI Taxonomy" id="2304604"/>
    <lineage>
        <taxon>Bacteria</taxon>
        <taxon>Bacillati</taxon>
        <taxon>Cyanobacteriota</taxon>
        <taxon>Adonisia</taxon>
        <taxon>Adonisia turfae</taxon>
    </lineage>
</organism>
<name>A0A6M0SCY5_9CYAN</name>
<proteinExistence type="predicted"/>
<comment type="caution">
    <text evidence="3">The sequence shown here is derived from an EMBL/GenBank/DDBJ whole genome shotgun (WGS) entry which is preliminary data.</text>
</comment>
<dbReference type="Pfam" id="PF06381">
    <property type="entry name" value="Phage_portal_3"/>
    <property type="match status" value="1"/>
</dbReference>
<evidence type="ECO:0000256" key="1">
    <source>
        <dbReference type="SAM" id="MobiDB-lite"/>
    </source>
</evidence>
<dbReference type="Proteomes" id="UP000473574">
    <property type="component" value="Unassembled WGS sequence"/>
</dbReference>
<evidence type="ECO:0000313" key="4">
    <source>
        <dbReference type="Proteomes" id="UP000473574"/>
    </source>
</evidence>
<reference evidence="3 4" key="1">
    <citation type="journal article" date="2020" name="Microb. Ecol.">
        <title>Ecogenomics of the Marine Benthic Filamentous Cyanobacterium Adonisia.</title>
        <authorList>
            <person name="Walter J.M."/>
            <person name="Coutinho F.H."/>
            <person name="Leomil L."/>
            <person name="Hargreaves P.I."/>
            <person name="Campeao M.E."/>
            <person name="Vieira V.V."/>
            <person name="Silva B.S."/>
            <person name="Fistarol G.O."/>
            <person name="Salomon P.S."/>
            <person name="Sawabe T."/>
            <person name="Mino S."/>
            <person name="Hosokawa M."/>
            <person name="Miyashita H."/>
            <person name="Maruyama F."/>
            <person name="van Verk M.C."/>
            <person name="Dutilh B.E."/>
            <person name="Thompson C.C."/>
            <person name="Thompson F.L."/>
        </authorList>
    </citation>
    <scope>NUCLEOTIDE SEQUENCE [LARGE SCALE GENOMIC DNA]</scope>
    <source>
        <strain evidence="3 4">CCMR0082</strain>
    </source>
</reference>
<dbReference type="InterPro" id="IPR024459">
    <property type="entry name" value="Acb1-like_N"/>
</dbReference>
<dbReference type="AlphaFoldDB" id="A0A6M0SCY5"/>
<dbReference type="RefSeq" id="WP_163666690.1">
    <property type="nucleotide sequence ID" value="NZ_QZCE01000002.1"/>
</dbReference>
<gene>
    <name evidence="3" type="ORF">D0962_22670</name>
</gene>
<feature type="domain" description="Anti-CBASS protein Acb1-like N-terminal" evidence="2">
    <location>
        <begin position="67"/>
        <end position="432"/>
    </location>
</feature>
<accession>A0A6M0SCY5</accession>
<evidence type="ECO:0000259" key="2">
    <source>
        <dbReference type="Pfam" id="PF06381"/>
    </source>
</evidence>
<protein>
    <submittedName>
        <fullName evidence="3">DUF1073 domain-containing protein</fullName>
    </submittedName>
</protein>
<feature type="region of interest" description="Disordered" evidence="1">
    <location>
        <begin position="486"/>
        <end position="522"/>
    </location>
</feature>